<accession>A0ABR6CTM1</accession>
<dbReference type="EMBL" id="JACJHX010000013">
    <property type="protein sequence ID" value="MBA9028373.1"/>
    <property type="molecule type" value="Genomic_DNA"/>
</dbReference>
<dbReference type="Proteomes" id="UP000626697">
    <property type="component" value="Unassembled WGS sequence"/>
</dbReference>
<protein>
    <submittedName>
        <fullName evidence="1">Uncharacterized protein</fullName>
    </submittedName>
</protein>
<gene>
    <name evidence="1" type="ORF">HNP81_003693</name>
</gene>
<evidence type="ECO:0000313" key="2">
    <source>
        <dbReference type="Proteomes" id="UP000626697"/>
    </source>
</evidence>
<comment type="caution">
    <text evidence="1">The sequence shown here is derived from an EMBL/GenBank/DDBJ whole genome shotgun (WGS) entry which is preliminary data.</text>
</comment>
<reference evidence="1 2" key="1">
    <citation type="submission" date="2020-08" db="EMBL/GenBank/DDBJ databases">
        <title>Genomic Encyclopedia of Type Strains, Phase IV (KMG-IV): sequencing the most valuable type-strain genomes for metagenomic binning, comparative biology and taxonomic classification.</title>
        <authorList>
            <person name="Goeker M."/>
        </authorList>
    </citation>
    <scope>NUCLEOTIDE SEQUENCE [LARGE SCALE GENOMIC DNA]</scope>
    <source>
        <strain evidence="1 2">DSM 105481</strain>
    </source>
</reference>
<evidence type="ECO:0000313" key="1">
    <source>
        <dbReference type="EMBL" id="MBA9028373.1"/>
    </source>
</evidence>
<keyword evidence="2" id="KW-1185">Reference proteome</keyword>
<organism evidence="1 2">
    <name type="scientific">Peribacillus huizhouensis</name>
    <dbReference type="NCBI Taxonomy" id="1501239"/>
    <lineage>
        <taxon>Bacteria</taxon>
        <taxon>Bacillati</taxon>
        <taxon>Bacillota</taxon>
        <taxon>Bacilli</taxon>
        <taxon>Bacillales</taxon>
        <taxon>Bacillaceae</taxon>
        <taxon>Peribacillus</taxon>
    </lineage>
</organism>
<proteinExistence type="predicted"/>
<sequence length="39" mass="4550">MNKLVLLHSLNKELEIKYTIISVKSDGFKEGVLRINYQD</sequence>
<name>A0ABR6CTM1_9BACI</name>